<dbReference type="Proteomes" id="UP001482620">
    <property type="component" value="Unassembled WGS sequence"/>
</dbReference>
<organism evidence="2 3">
    <name type="scientific">Ilyodon furcidens</name>
    <name type="common">goldbreast splitfin</name>
    <dbReference type="NCBI Taxonomy" id="33524"/>
    <lineage>
        <taxon>Eukaryota</taxon>
        <taxon>Metazoa</taxon>
        <taxon>Chordata</taxon>
        <taxon>Craniata</taxon>
        <taxon>Vertebrata</taxon>
        <taxon>Euteleostomi</taxon>
        <taxon>Actinopterygii</taxon>
        <taxon>Neopterygii</taxon>
        <taxon>Teleostei</taxon>
        <taxon>Neoteleostei</taxon>
        <taxon>Acanthomorphata</taxon>
        <taxon>Ovalentaria</taxon>
        <taxon>Atherinomorphae</taxon>
        <taxon>Cyprinodontiformes</taxon>
        <taxon>Goodeidae</taxon>
        <taxon>Ilyodon</taxon>
    </lineage>
</organism>
<reference evidence="2 3" key="1">
    <citation type="submission" date="2021-06" db="EMBL/GenBank/DDBJ databases">
        <authorList>
            <person name="Palmer J.M."/>
        </authorList>
    </citation>
    <scope>NUCLEOTIDE SEQUENCE [LARGE SCALE GENOMIC DNA]</scope>
    <source>
        <strain evidence="3">if_2019</strain>
        <tissue evidence="2">Muscle</tissue>
    </source>
</reference>
<sequence>MRRRTHAELTVLERKEKKKKKLACPNKWAGSFKHCSPIYWDKASPVLQAVSFSLMEVLKVSPYWTVFYLALGLMELTSADASFFFFFFGKPT</sequence>
<dbReference type="EMBL" id="JAHRIQ010110484">
    <property type="protein sequence ID" value="MEQ2257407.1"/>
    <property type="molecule type" value="Genomic_DNA"/>
</dbReference>
<evidence type="ECO:0000313" key="3">
    <source>
        <dbReference type="Proteomes" id="UP001482620"/>
    </source>
</evidence>
<comment type="caution">
    <text evidence="2">The sequence shown here is derived from an EMBL/GenBank/DDBJ whole genome shotgun (WGS) entry which is preliminary data.</text>
</comment>
<keyword evidence="1" id="KW-0472">Membrane</keyword>
<keyword evidence="3" id="KW-1185">Reference proteome</keyword>
<accession>A0ABV0VMF6</accession>
<keyword evidence="1" id="KW-0812">Transmembrane</keyword>
<name>A0ABV0VMF6_9TELE</name>
<keyword evidence="1" id="KW-1133">Transmembrane helix</keyword>
<protein>
    <submittedName>
        <fullName evidence="2">Uncharacterized protein</fullName>
    </submittedName>
</protein>
<feature type="transmembrane region" description="Helical" evidence="1">
    <location>
        <begin position="63"/>
        <end position="88"/>
    </location>
</feature>
<proteinExistence type="predicted"/>
<evidence type="ECO:0000313" key="2">
    <source>
        <dbReference type="EMBL" id="MEQ2257407.1"/>
    </source>
</evidence>
<gene>
    <name evidence="2" type="ORF">ILYODFUR_034465</name>
</gene>
<evidence type="ECO:0000256" key="1">
    <source>
        <dbReference type="SAM" id="Phobius"/>
    </source>
</evidence>